<evidence type="ECO:0000313" key="4">
    <source>
        <dbReference type="EMBL" id="PWN19763.1"/>
    </source>
</evidence>
<dbReference type="Pfam" id="PF01423">
    <property type="entry name" value="LSM"/>
    <property type="match status" value="1"/>
</dbReference>
<dbReference type="PANTHER" id="PTHR15588:SF9">
    <property type="entry name" value="U6 SNRNA-ASSOCIATED SM-LIKE PROTEIN LSM8"/>
    <property type="match status" value="1"/>
</dbReference>
<evidence type="ECO:0000313" key="5">
    <source>
        <dbReference type="Proteomes" id="UP000245942"/>
    </source>
</evidence>
<proteinExistence type="predicted"/>
<keyword evidence="2" id="KW-0687">Ribonucleoprotein</keyword>
<dbReference type="GeneID" id="37012427"/>
<evidence type="ECO:0000256" key="1">
    <source>
        <dbReference type="ARBA" id="ARBA00022884"/>
    </source>
</evidence>
<dbReference type="GO" id="GO:0071011">
    <property type="term" value="C:precatalytic spliceosome"/>
    <property type="evidence" value="ECO:0007669"/>
    <property type="project" value="TreeGrafter"/>
</dbReference>
<sequence length="114" mass="12002">MATAPTSSSSGAAPGLGLYLTQQVMLLTQDGRLLLGVLQGFDNMGSVILSNTIERIFNAVDEGEEGGGVEEVELGLYVLRGDAICLIGDIDPAKDASIDWKTLNVDGIPDVRHN</sequence>
<dbReference type="STRING" id="1684307.A0A316U5Z6"/>
<keyword evidence="1" id="KW-0694">RNA-binding</keyword>
<dbReference type="AlphaFoldDB" id="A0A316U5Z6"/>
<gene>
    <name evidence="4" type="ORF">BCV69DRAFT_261231</name>
</gene>
<dbReference type="GO" id="GO:0005688">
    <property type="term" value="C:U6 snRNP"/>
    <property type="evidence" value="ECO:0007669"/>
    <property type="project" value="TreeGrafter"/>
</dbReference>
<name>A0A316U5Z6_9BASI</name>
<dbReference type="OrthoDB" id="10263346at2759"/>
<dbReference type="GO" id="GO:0003729">
    <property type="term" value="F:mRNA binding"/>
    <property type="evidence" value="ECO:0007669"/>
    <property type="project" value="TreeGrafter"/>
</dbReference>
<dbReference type="GO" id="GO:0046540">
    <property type="term" value="C:U4/U6 x U5 tri-snRNP complex"/>
    <property type="evidence" value="ECO:0007669"/>
    <property type="project" value="TreeGrafter"/>
</dbReference>
<dbReference type="GO" id="GO:0000398">
    <property type="term" value="P:mRNA splicing, via spliceosome"/>
    <property type="evidence" value="ECO:0007669"/>
    <property type="project" value="TreeGrafter"/>
</dbReference>
<dbReference type="EMBL" id="KZ819330">
    <property type="protein sequence ID" value="PWN19763.1"/>
    <property type="molecule type" value="Genomic_DNA"/>
</dbReference>
<dbReference type="Proteomes" id="UP000245942">
    <property type="component" value="Unassembled WGS sequence"/>
</dbReference>
<reference evidence="4 5" key="1">
    <citation type="journal article" date="2018" name="Mol. Biol. Evol.">
        <title>Broad Genomic Sampling Reveals a Smut Pathogenic Ancestry of the Fungal Clade Ustilaginomycotina.</title>
        <authorList>
            <person name="Kijpornyongpan T."/>
            <person name="Mondo S.J."/>
            <person name="Barry K."/>
            <person name="Sandor L."/>
            <person name="Lee J."/>
            <person name="Lipzen A."/>
            <person name="Pangilinan J."/>
            <person name="LaButti K."/>
            <person name="Hainaut M."/>
            <person name="Henrissat B."/>
            <person name="Grigoriev I.V."/>
            <person name="Spatafora J.W."/>
            <person name="Aime M.C."/>
        </authorList>
    </citation>
    <scope>NUCLEOTIDE SEQUENCE [LARGE SCALE GENOMIC DNA]</scope>
    <source>
        <strain evidence="4 5">MCA 4718</strain>
    </source>
</reference>
<organism evidence="4 5">
    <name type="scientific">Pseudomicrostroma glucosiphilum</name>
    <dbReference type="NCBI Taxonomy" id="1684307"/>
    <lineage>
        <taxon>Eukaryota</taxon>
        <taxon>Fungi</taxon>
        <taxon>Dikarya</taxon>
        <taxon>Basidiomycota</taxon>
        <taxon>Ustilaginomycotina</taxon>
        <taxon>Exobasidiomycetes</taxon>
        <taxon>Microstromatales</taxon>
        <taxon>Microstromatales incertae sedis</taxon>
        <taxon>Pseudomicrostroma</taxon>
    </lineage>
</organism>
<evidence type="ECO:0000259" key="3">
    <source>
        <dbReference type="SMART" id="SM00651"/>
    </source>
</evidence>
<dbReference type="InterPro" id="IPR044642">
    <property type="entry name" value="PTHR15588"/>
</dbReference>
<dbReference type="SUPFAM" id="SSF50182">
    <property type="entry name" value="Sm-like ribonucleoproteins"/>
    <property type="match status" value="1"/>
</dbReference>
<evidence type="ECO:0000256" key="2">
    <source>
        <dbReference type="ARBA" id="ARBA00023274"/>
    </source>
</evidence>
<feature type="domain" description="Sm" evidence="3">
    <location>
        <begin position="14"/>
        <end position="89"/>
    </location>
</feature>
<dbReference type="RefSeq" id="XP_025346923.1">
    <property type="nucleotide sequence ID" value="XM_025490693.1"/>
</dbReference>
<dbReference type="Gene3D" id="2.30.30.100">
    <property type="match status" value="1"/>
</dbReference>
<protein>
    <recommendedName>
        <fullName evidence="3">Sm domain-containing protein</fullName>
    </recommendedName>
</protein>
<dbReference type="SMART" id="SM00651">
    <property type="entry name" value="Sm"/>
    <property type="match status" value="1"/>
</dbReference>
<accession>A0A316U5Z6</accession>
<keyword evidence="5" id="KW-1185">Reference proteome</keyword>
<dbReference type="PANTHER" id="PTHR15588">
    <property type="entry name" value="LSM1"/>
    <property type="match status" value="1"/>
</dbReference>
<dbReference type="InterPro" id="IPR010920">
    <property type="entry name" value="LSM_dom_sf"/>
</dbReference>
<dbReference type="InterPro" id="IPR001163">
    <property type="entry name" value="Sm_dom_euk/arc"/>
</dbReference>